<reference evidence="6" key="2">
    <citation type="submission" date="2020-11" db="EMBL/GenBank/DDBJ databases">
        <authorList>
            <person name="McCartney M.A."/>
            <person name="Auch B."/>
            <person name="Kono T."/>
            <person name="Mallez S."/>
            <person name="Becker A."/>
            <person name="Gohl D.M."/>
            <person name="Silverstein K.A.T."/>
            <person name="Koren S."/>
            <person name="Bechman K.B."/>
            <person name="Herman A."/>
            <person name="Abrahante J.E."/>
            <person name="Garbe J."/>
        </authorList>
    </citation>
    <scope>NUCLEOTIDE SEQUENCE</scope>
    <source>
        <strain evidence="6">Duluth1</strain>
        <tissue evidence="6">Whole animal</tissue>
    </source>
</reference>
<name>A0A9D4LTA4_DREPO</name>
<dbReference type="OrthoDB" id="250175at2759"/>
<accession>A0A9D4LTA4</accession>
<dbReference type="Proteomes" id="UP000828390">
    <property type="component" value="Unassembled WGS sequence"/>
</dbReference>
<dbReference type="GO" id="GO:0003729">
    <property type="term" value="F:mRNA binding"/>
    <property type="evidence" value="ECO:0007669"/>
    <property type="project" value="TreeGrafter"/>
</dbReference>
<dbReference type="InterPro" id="IPR000206">
    <property type="entry name" value="Ribosomal_bL12"/>
</dbReference>
<proteinExistence type="inferred from homology"/>
<dbReference type="GO" id="GO:0006412">
    <property type="term" value="P:translation"/>
    <property type="evidence" value="ECO:0007669"/>
    <property type="project" value="InterPro"/>
</dbReference>
<dbReference type="InterPro" id="IPR014719">
    <property type="entry name" value="Ribosomal_bL12_C/ClpS-like"/>
</dbReference>
<evidence type="ECO:0000313" key="7">
    <source>
        <dbReference type="Proteomes" id="UP000828390"/>
    </source>
</evidence>
<dbReference type="SUPFAM" id="SSF48300">
    <property type="entry name" value="Ribosomal protein L7/12, oligomerisation (N-terminal) domain"/>
    <property type="match status" value="1"/>
</dbReference>
<keyword evidence="7" id="KW-1185">Reference proteome</keyword>
<dbReference type="Pfam" id="PF00542">
    <property type="entry name" value="Ribosomal_L12"/>
    <property type="match status" value="1"/>
</dbReference>
<dbReference type="Gene3D" id="1.20.5.710">
    <property type="entry name" value="Single helix bin"/>
    <property type="match status" value="1"/>
</dbReference>
<evidence type="ECO:0000313" key="6">
    <source>
        <dbReference type="EMBL" id="KAH3863374.1"/>
    </source>
</evidence>
<evidence type="ECO:0000256" key="2">
    <source>
        <dbReference type="ARBA" id="ARBA00022980"/>
    </source>
</evidence>
<organism evidence="6 7">
    <name type="scientific">Dreissena polymorpha</name>
    <name type="common">Zebra mussel</name>
    <name type="synonym">Mytilus polymorpha</name>
    <dbReference type="NCBI Taxonomy" id="45954"/>
    <lineage>
        <taxon>Eukaryota</taxon>
        <taxon>Metazoa</taxon>
        <taxon>Spiralia</taxon>
        <taxon>Lophotrochozoa</taxon>
        <taxon>Mollusca</taxon>
        <taxon>Bivalvia</taxon>
        <taxon>Autobranchia</taxon>
        <taxon>Heteroconchia</taxon>
        <taxon>Euheterodonta</taxon>
        <taxon>Imparidentia</taxon>
        <taxon>Neoheterodontei</taxon>
        <taxon>Myida</taxon>
        <taxon>Dreissenoidea</taxon>
        <taxon>Dreissenidae</taxon>
        <taxon>Dreissena</taxon>
    </lineage>
</organism>
<dbReference type="FunFam" id="1.20.5.710:FF:000006">
    <property type="entry name" value="39S ribosomal protein L12, mitochondrial"/>
    <property type="match status" value="1"/>
</dbReference>
<evidence type="ECO:0000259" key="4">
    <source>
        <dbReference type="Pfam" id="PF00542"/>
    </source>
</evidence>
<reference evidence="6" key="1">
    <citation type="journal article" date="2019" name="bioRxiv">
        <title>The Genome of the Zebra Mussel, Dreissena polymorpha: A Resource for Invasive Species Research.</title>
        <authorList>
            <person name="McCartney M.A."/>
            <person name="Auch B."/>
            <person name="Kono T."/>
            <person name="Mallez S."/>
            <person name="Zhang Y."/>
            <person name="Obille A."/>
            <person name="Becker A."/>
            <person name="Abrahante J.E."/>
            <person name="Garbe J."/>
            <person name="Badalamenti J.P."/>
            <person name="Herman A."/>
            <person name="Mangelson H."/>
            <person name="Liachko I."/>
            <person name="Sullivan S."/>
            <person name="Sone E.D."/>
            <person name="Koren S."/>
            <person name="Silverstein K.A.T."/>
            <person name="Beckman K.B."/>
            <person name="Gohl D.M."/>
        </authorList>
    </citation>
    <scope>NUCLEOTIDE SEQUENCE</scope>
    <source>
        <strain evidence="6">Duluth1</strain>
        <tissue evidence="6">Whole animal</tissue>
    </source>
</reference>
<dbReference type="GO" id="GO:0005762">
    <property type="term" value="C:mitochondrial large ribosomal subunit"/>
    <property type="evidence" value="ECO:0007669"/>
    <property type="project" value="TreeGrafter"/>
</dbReference>
<comment type="similarity">
    <text evidence="1">Belongs to the bacterial ribosomal protein bL12 family.</text>
</comment>
<sequence length="193" mass="21189">MNSTSVTLLKSILKTAKCNCRHHYSSLYRQVRTLQHLQRCYSTDAQEHPLPLPNTPIKTYSPKIQKIVNDISQLTLLEVSDLNELLKKTLNIADAPMMAMGVAPVAVAPAVAEVVEEAAPQKMSYTVKLIQFDAEKKVNLIKEIKTLIAGTNLVQAKKIVESAPVNLKSDLTKDEAEKLVKALEAVGGKASIE</sequence>
<dbReference type="InterPro" id="IPR036235">
    <property type="entry name" value="Ribosomal_bL12_oligo_N_sf"/>
</dbReference>
<evidence type="ECO:0000256" key="3">
    <source>
        <dbReference type="ARBA" id="ARBA00023274"/>
    </source>
</evidence>
<dbReference type="PANTHER" id="PTHR45987">
    <property type="entry name" value="39S RIBOSOMAL PROTEIN L12"/>
    <property type="match status" value="1"/>
</dbReference>
<evidence type="ECO:0000259" key="5">
    <source>
        <dbReference type="Pfam" id="PF16320"/>
    </source>
</evidence>
<dbReference type="SUPFAM" id="SSF54736">
    <property type="entry name" value="ClpS-like"/>
    <property type="match status" value="1"/>
</dbReference>
<dbReference type="InterPro" id="IPR008932">
    <property type="entry name" value="Ribosomal_bL12_oligo"/>
</dbReference>
<dbReference type="Gene3D" id="3.30.1390.10">
    <property type="match status" value="1"/>
</dbReference>
<protein>
    <recommendedName>
        <fullName evidence="8">39S ribosomal protein L12, mitochondrial</fullName>
    </recommendedName>
</protein>
<evidence type="ECO:0008006" key="8">
    <source>
        <dbReference type="Google" id="ProtNLM"/>
    </source>
</evidence>
<keyword evidence="2" id="KW-0689">Ribosomal protein</keyword>
<gene>
    <name evidence="6" type="ORF">DPMN_026359</name>
</gene>
<dbReference type="EMBL" id="JAIWYP010000002">
    <property type="protein sequence ID" value="KAH3863374.1"/>
    <property type="molecule type" value="Genomic_DNA"/>
</dbReference>
<dbReference type="GO" id="GO:0003735">
    <property type="term" value="F:structural constituent of ribosome"/>
    <property type="evidence" value="ECO:0007669"/>
    <property type="project" value="InterPro"/>
</dbReference>
<feature type="domain" description="Large ribosomal subunit protein bL12 C-terminal" evidence="4">
    <location>
        <begin position="126"/>
        <end position="192"/>
    </location>
</feature>
<comment type="caution">
    <text evidence="6">The sequence shown here is derived from an EMBL/GenBank/DDBJ whole genome shotgun (WGS) entry which is preliminary data.</text>
</comment>
<dbReference type="Pfam" id="PF16320">
    <property type="entry name" value="Ribosomal_L12_N"/>
    <property type="match status" value="1"/>
</dbReference>
<feature type="domain" description="Large ribosomal subunit protein bL12 oligomerization" evidence="5">
    <location>
        <begin position="63"/>
        <end position="108"/>
    </location>
</feature>
<evidence type="ECO:0000256" key="1">
    <source>
        <dbReference type="ARBA" id="ARBA00007197"/>
    </source>
</evidence>
<dbReference type="PANTHER" id="PTHR45987:SF4">
    <property type="entry name" value="LARGE RIBOSOMAL SUBUNIT PROTEIN BL12M"/>
    <property type="match status" value="1"/>
</dbReference>
<dbReference type="AlphaFoldDB" id="A0A9D4LTA4"/>
<keyword evidence="3" id="KW-0687">Ribonucleoprotein</keyword>
<dbReference type="InterPro" id="IPR013823">
    <property type="entry name" value="Ribosomal_bL12_C"/>
</dbReference>